<evidence type="ECO:0000313" key="2">
    <source>
        <dbReference type="EMBL" id="GAI69296.1"/>
    </source>
</evidence>
<dbReference type="AlphaFoldDB" id="X1RQK9"/>
<accession>X1RQK9</accession>
<evidence type="ECO:0000256" key="1">
    <source>
        <dbReference type="SAM" id="Coils"/>
    </source>
</evidence>
<name>X1RQK9_9ZZZZ</name>
<proteinExistence type="predicted"/>
<gene>
    <name evidence="2" type="ORF">S12H4_02945</name>
</gene>
<protein>
    <submittedName>
        <fullName evidence="2">Uncharacterized protein</fullName>
    </submittedName>
</protein>
<organism evidence="2">
    <name type="scientific">marine sediment metagenome</name>
    <dbReference type="NCBI Taxonomy" id="412755"/>
    <lineage>
        <taxon>unclassified sequences</taxon>
        <taxon>metagenomes</taxon>
        <taxon>ecological metagenomes</taxon>
    </lineage>
</organism>
<keyword evidence="1" id="KW-0175">Coiled coil</keyword>
<reference evidence="2" key="1">
    <citation type="journal article" date="2014" name="Front. Microbiol.">
        <title>High frequency of phylogenetically diverse reductive dehalogenase-homologous genes in deep subseafloor sedimentary metagenomes.</title>
        <authorList>
            <person name="Kawai M."/>
            <person name="Futagami T."/>
            <person name="Toyoda A."/>
            <person name="Takaki Y."/>
            <person name="Nishi S."/>
            <person name="Hori S."/>
            <person name="Arai W."/>
            <person name="Tsubouchi T."/>
            <person name="Morono Y."/>
            <person name="Uchiyama I."/>
            <person name="Ito T."/>
            <person name="Fujiyama A."/>
            <person name="Inagaki F."/>
            <person name="Takami H."/>
        </authorList>
    </citation>
    <scope>NUCLEOTIDE SEQUENCE</scope>
    <source>
        <strain evidence="2">Expedition CK06-06</strain>
    </source>
</reference>
<comment type="caution">
    <text evidence="2">The sequence shown here is derived from an EMBL/GenBank/DDBJ whole genome shotgun (WGS) entry which is preliminary data.</text>
</comment>
<sequence length="248" mass="29311">MSKELKDLIDTVDYTNKAHSDLENIISRLTEEVQRLNFTIDEQKIIIQNQKTKLSEFKENNVPEDIFVLKDLISNQRQDIIKKEKDIEILQQTIAEISNEFENAQTFQEENEELIYANKVIVQLTEENETYRLEIENLNNIIKEFQEKLVFKEGDIGEENQGLINAKKLIFQLTEENGINRVQIESSKQEIEKLKTNLQENDTAKTQYIQELDGANKIIDQLTFDNDQYHEKVNYLQQKIEETVKFHR</sequence>
<dbReference type="EMBL" id="BARW01000777">
    <property type="protein sequence ID" value="GAI69296.1"/>
    <property type="molecule type" value="Genomic_DNA"/>
</dbReference>
<feature type="coiled-coil region" evidence="1">
    <location>
        <begin position="19"/>
        <end position="155"/>
    </location>
</feature>